<name>A0A6G0WX30_9STRA</name>
<dbReference type="PANTHER" id="PTHR13593:SF140">
    <property type="entry name" value="PLC-LIKE PHOSPHODIESTERASE"/>
    <property type="match status" value="1"/>
</dbReference>
<dbReference type="Pfam" id="PF26146">
    <property type="entry name" value="PI-PLC_X"/>
    <property type="match status" value="1"/>
</dbReference>
<sequence>MLRALCVALLACVAHAQPDAIQLDNEAQFMDLEQERAFYASTPDNHPEFDSFAKPHRSVTDPTACNGYVGYCNKTFGQVLWIGAHNSMSDVGEAIQRNQFVDSPTLLKAGVRYFDVDTCTFSEDGRRTSVRVCHGTNELLVQNYQDLLPPLQQMKRWLDLHPREVVILNFGDIADFSDGLTGEPSEPLKNAIADTVREAFGEMAILKGDTLDARVSADQATLQELIDANQRVVVNVGKETTIRHPLAKYWGQNDRVCHDAWYPGSLRMNIFTRAFDWQSVFHVVEHTMRQPCGKAPKTLNKLEWAFRTLLASAIDRKDIGVTLNRYMTDLHKVNRHQAAPFHPFNLILTDHSDKWSQYYDSWHRLHLQWFEK</sequence>
<dbReference type="Proteomes" id="UP000481153">
    <property type="component" value="Unassembled WGS sequence"/>
</dbReference>
<comment type="caution">
    <text evidence="2">The sequence shown here is derived from an EMBL/GenBank/DDBJ whole genome shotgun (WGS) entry which is preliminary data.</text>
</comment>
<dbReference type="AlphaFoldDB" id="A0A6G0WX30"/>
<proteinExistence type="predicted"/>
<dbReference type="PROSITE" id="PS50007">
    <property type="entry name" value="PIPLC_X_DOMAIN"/>
    <property type="match status" value="1"/>
</dbReference>
<dbReference type="PANTHER" id="PTHR13593">
    <property type="match status" value="1"/>
</dbReference>
<dbReference type="SUPFAM" id="SSF51695">
    <property type="entry name" value="PLC-like phosphodiesterases"/>
    <property type="match status" value="1"/>
</dbReference>
<dbReference type="GO" id="GO:0008081">
    <property type="term" value="F:phosphoric diester hydrolase activity"/>
    <property type="evidence" value="ECO:0007669"/>
    <property type="project" value="InterPro"/>
</dbReference>
<keyword evidence="3" id="KW-1185">Reference proteome</keyword>
<organism evidence="2 3">
    <name type="scientific">Aphanomyces euteiches</name>
    <dbReference type="NCBI Taxonomy" id="100861"/>
    <lineage>
        <taxon>Eukaryota</taxon>
        <taxon>Sar</taxon>
        <taxon>Stramenopiles</taxon>
        <taxon>Oomycota</taxon>
        <taxon>Saprolegniomycetes</taxon>
        <taxon>Saprolegniales</taxon>
        <taxon>Verrucalvaceae</taxon>
        <taxon>Aphanomyces</taxon>
    </lineage>
</organism>
<dbReference type="Gene3D" id="3.20.20.190">
    <property type="entry name" value="Phosphatidylinositol (PI) phosphodiesterase"/>
    <property type="match status" value="1"/>
</dbReference>
<dbReference type="InterPro" id="IPR017946">
    <property type="entry name" value="PLC-like_Pdiesterase_TIM-brl"/>
</dbReference>
<feature type="chain" id="PRO_5026226293" description="Phosphatidylinositol-specific phospholipase C X domain-containing protein" evidence="1">
    <location>
        <begin position="17"/>
        <end position="372"/>
    </location>
</feature>
<accession>A0A6G0WX30</accession>
<evidence type="ECO:0000256" key="1">
    <source>
        <dbReference type="SAM" id="SignalP"/>
    </source>
</evidence>
<feature type="signal peptide" evidence="1">
    <location>
        <begin position="1"/>
        <end position="16"/>
    </location>
</feature>
<dbReference type="GO" id="GO:0006629">
    <property type="term" value="P:lipid metabolic process"/>
    <property type="evidence" value="ECO:0007669"/>
    <property type="project" value="InterPro"/>
</dbReference>
<evidence type="ECO:0000313" key="2">
    <source>
        <dbReference type="EMBL" id="KAF0732119.1"/>
    </source>
</evidence>
<evidence type="ECO:0008006" key="4">
    <source>
        <dbReference type="Google" id="ProtNLM"/>
    </source>
</evidence>
<gene>
    <name evidence="2" type="ORF">Ae201684_010771</name>
</gene>
<keyword evidence="1" id="KW-0732">Signal</keyword>
<dbReference type="VEuPathDB" id="FungiDB:AeMF1_001418"/>
<evidence type="ECO:0000313" key="3">
    <source>
        <dbReference type="Proteomes" id="UP000481153"/>
    </source>
</evidence>
<dbReference type="InterPro" id="IPR051057">
    <property type="entry name" value="PI-PLC_domain"/>
</dbReference>
<dbReference type="EMBL" id="VJMJ01000137">
    <property type="protein sequence ID" value="KAF0732119.1"/>
    <property type="molecule type" value="Genomic_DNA"/>
</dbReference>
<protein>
    <recommendedName>
        <fullName evidence="4">Phosphatidylinositol-specific phospholipase C X domain-containing protein</fullName>
    </recommendedName>
</protein>
<reference evidence="2 3" key="1">
    <citation type="submission" date="2019-07" db="EMBL/GenBank/DDBJ databases">
        <title>Genomics analysis of Aphanomyces spp. identifies a new class of oomycete effector associated with host adaptation.</title>
        <authorList>
            <person name="Gaulin E."/>
        </authorList>
    </citation>
    <scope>NUCLEOTIDE SEQUENCE [LARGE SCALE GENOMIC DNA]</scope>
    <source>
        <strain evidence="2 3">ATCC 201684</strain>
    </source>
</reference>